<dbReference type="CDD" id="cd08977">
    <property type="entry name" value="SusD"/>
    <property type="match status" value="1"/>
</dbReference>
<keyword evidence="5" id="KW-0998">Cell outer membrane</keyword>
<dbReference type="EMBL" id="CP029600">
    <property type="protein sequence ID" value="AWO00566.1"/>
    <property type="molecule type" value="Genomic_DNA"/>
</dbReference>
<accession>A0ABM6W9H5</accession>
<protein>
    <submittedName>
        <fullName evidence="8">RagB/SusD family nutrient uptake outer membrane protein</fullName>
    </submittedName>
</protein>
<evidence type="ECO:0000313" key="8">
    <source>
        <dbReference type="EMBL" id="AWO00566.1"/>
    </source>
</evidence>
<organism evidence="8 9">
    <name type="scientific">Chitinophaga alhagiae</name>
    <dbReference type="NCBI Taxonomy" id="2203219"/>
    <lineage>
        <taxon>Bacteria</taxon>
        <taxon>Pseudomonadati</taxon>
        <taxon>Bacteroidota</taxon>
        <taxon>Chitinophagia</taxon>
        <taxon>Chitinophagales</taxon>
        <taxon>Chitinophagaceae</taxon>
        <taxon>Chitinophaga</taxon>
    </lineage>
</organism>
<evidence type="ECO:0000256" key="5">
    <source>
        <dbReference type="ARBA" id="ARBA00023237"/>
    </source>
</evidence>
<dbReference type="PROSITE" id="PS51257">
    <property type="entry name" value="PROKAR_LIPOPROTEIN"/>
    <property type="match status" value="1"/>
</dbReference>
<dbReference type="Pfam" id="PF07980">
    <property type="entry name" value="SusD_RagB"/>
    <property type="match status" value="1"/>
</dbReference>
<comment type="similarity">
    <text evidence="2">Belongs to the SusD family.</text>
</comment>
<evidence type="ECO:0000256" key="3">
    <source>
        <dbReference type="ARBA" id="ARBA00022729"/>
    </source>
</evidence>
<proteinExistence type="inferred from homology"/>
<feature type="domain" description="SusD-like N-terminal" evidence="7">
    <location>
        <begin position="23"/>
        <end position="229"/>
    </location>
</feature>
<keyword evidence="3" id="KW-0732">Signal</keyword>
<sequence length="471" mass="52648">MKKKIIICILSCTALLAGCDRILDVKPRQSIDSRDALNNEAAIEAALNSVYAYLRQASQYGRDLVAIPELLADNAINTGNSGALVAEALNQPGAHINNWQSSYFAINEINNLFEALQALNASQEFKDRIGGQLYFLRALYYHNLMRIYAYDPTAIREDVNKGGVPVMRQAVRAAEQISLAAREPIHTVYEHIYHNLDSAILLLQNYSTNRAPHYATAGAAAALYTRVALYNGDYEKVLAEADNALSSGVGIFQPNSTYISAWRGAVHPESMFELVYLPTDNIGVNESLRATFTSRLTLTATTFTNRGNVVLSNELYELYKPEDVRRQLIMKGLGRNAALNEMYKFISKNGTANLDNVPVIRISEVYLNRAEAYARLDFPDEARADLNRIRTRAGLPAVDETLAGTPLINEILLQRRLELAFEGHRFFDMKRLGMDISKESGKVLFNEHRILARIPIREVQANPNLVQNDGY</sequence>
<evidence type="ECO:0000256" key="4">
    <source>
        <dbReference type="ARBA" id="ARBA00023136"/>
    </source>
</evidence>
<keyword evidence="9" id="KW-1185">Reference proteome</keyword>
<reference evidence="8 9" key="1">
    <citation type="submission" date="2018-05" db="EMBL/GenBank/DDBJ databases">
        <title>Chitinophaga sp. nov., isolated from rhizosphere soil of Alhagi.</title>
        <authorList>
            <person name="Liu Y."/>
        </authorList>
    </citation>
    <scope>NUCLEOTIDE SEQUENCE [LARGE SCALE GENOMIC DNA]</scope>
    <source>
        <strain evidence="8 9">T22</strain>
    </source>
</reference>
<evidence type="ECO:0000256" key="1">
    <source>
        <dbReference type="ARBA" id="ARBA00004442"/>
    </source>
</evidence>
<evidence type="ECO:0000313" key="9">
    <source>
        <dbReference type="Proteomes" id="UP000246099"/>
    </source>
</evidence>
<dbReference type="Gene3D" id="1.25.40.390">
    <property type="match status" value="1"/>
</dbReference>
<dbReference type="InterPro" id="IPR011990">
    <property type="entry name" value="TPR-like_helical_dom_sf"/>
</dbReference>
<evidence type="ECO:0000256" key="2">
    <source>
        <dbReference type="ARBA" id="ARBA00006275"/>
    </source>
</evidence>
<evidence type="ECO:0000259" key="6">
    <source>
        <dbReference type="Pfam" id="PF07980"/>
    </source>
</evidence>
<dbReference type="InterPro" id="IPR033985">
    <property type="entry name" value="SusD-like_N"/>
</dbReference>
<dbReference type="SUPFAM" id="SSF48452">
    <property type="entry name" value="TPR-like"/>
    <property type="match status" value="1"/>
</dbReference>
<evidence type="ECO:0000259" key="7">
    <source>
        <dbReference type="Pfam" id="PF14322"/>
    </source>
</evidence>
<feature type="domain" description="RagB/SusD" evidence="6">
    <location>
        <begin position="344"/>
        <end position="471"/>
    </location>
</feature>
<dbReference type="InterPro" id="IPR012944">
    <property type="entry name" value="SusD_RagB_dom"/>
</dbReference>
<gene>
    <name evidence="8" type="ORF">DLD77_02030</name>
</gene>
<dbReference type="RefSeq" id="WP_119076161.1">
    <property type="nucleotide sequence ID" value="NZ_CP029600.1"/>
</dbReference>
<dbReference type="Proteomes" id="UP000246099">
    <property type="component" value="Chromosome"/>
</dbReference>
<keyword evidence="4" id="KW-0472">Membrane</keyword>
<dbReference type="Pfam" id="PF14322">
    <property type="entry name" value="SusD-like_3"/>
    <property type="match status" value="1"/>
</dbReference>
<name>A0ABM6W9H5_9BACT</name>
<comment type="subcellular location">
    <subcellularLocation>
        <location evidence="1">Cell outer membrane</location>
    </subcellularLocation>
</comment>